<dbReference type="InterPro" id="IPR029044">
    <property type="entry name" value="Nucleotide-diphossugar_trans"/>
</dbReference>
<proteinExistence type="predicted"/>
<evidence type="ECO:0000313" key="2">
    <source>
        <dbReference type="Proteomes" id="UP000260351"/>
    </source>
</evidence>
<dbReference type="RefSeq" id="WP_116650338.1">
    <property type="nucleotide sequence ID" value="NZ_QUZK01000030.1"/>
</dbReference>
<dbReference type="PANTHER" id="PTHR36529:SF1">
    <property type="entry name" value="GLYCOSYLTRANSFERASE"/>
    <property type="match status" value="1"/>
</dbReference>
<gene>
    <name evidence="1" type="ORF">DZC52_06585</name>
</gene>
<keyword evidence="2" id="KW-1185">Reference proteome</keyword>
<dbReference type="InterPro" id="IPR018641">
    <property type="entry name" value="Trfase_1_rSAM/seldom-assoc"/>
</dbReference>
<accession>A0A3E1K9N7</accession>
<comment type="caution">
    <text evidence="1">The sequence shown here is derived from an EMBL/GenBank/DDBJ whole genome shotgun (WGS) entry which is preliminary data.</text>
</comment>
<dbReference type="OrthoDB" id="9798250at2"/>
<sequence>MTAIAIFVKTPGLSAVKTRLAATMGAERAVALYEQCAAAVAEAARAAEIGTVYWATAEPIDRIDGRWSDLPRLQQGSGGLGERMHRVLDHLVQRHGSGLLLGADAPQVDPSDIRRAAEWLQRDRASSALGPATDGGFWTFGANHVPDLLRWTRVPYSHPDTLRAFRESMGDDSAWLELPTLTDLDTAEDMARVAGELAALPHPLPRQRDLMAQLK</sequence>
<dbReference type="Gene3D" id="3.90.550.10">
    <property type="entry name" value="Spore Coat Polysaccharide Biosynthesis Protein SpsA, Chain A"/>
    <property type="match status" value="1"/>
</dbReference>
<name>A0A3E1K9N7_9GAMM</name>
<organism evidence="1 2">
    <name type="scientific">Wenzhouxiangella sediminis</name>
    <dbReference type="NCBI Taxonomy" id="1792836"/>
    <lineage>
        <taxon>Bacteria</taxon>
        <taxon>Pseudomonadati</taxon>
        <taxon>Pseudomonadota</taxon>
        <taxon>Gammaproteobacteria</taxon>
        <taxon>Chromatiales</taxon>
        <taxon>Wenzhouxiangellaceae</taxon>
        <taxon>Wenzhouxiangella</taxon>
    </lineage>
</organism>
<dbReference type="AlphaFoldDB" id="A0A3E1K9N7"/>
<reference evidence="1 2" key="1">
    <citation type="submission" date="2018-08" db="EMBL/GenBank/DDBJ databases">
        <title>Wenzhouxiangella salilacus sp. nov., a novel bacterium isolated from a saline lake in Xinjiang Province, China.</title>
        <authorList>
            <person name="Han S."/>
        </authorList>
    </citation>
    <scope>NUCLEOTIDE SEQUENCE [LARGE SCALE GENOMIC DNA]</scope>
    <source>
        <strain evidence="1 2">XDB06</strain>
    </source>
</reference>
<protein>
    <submittedName>
        <fullName evidence="1">DUF2064 domain-containing protein</fullName>
    </submittedName>
</protein>
<evidence type="ECO:0000313" key="1">
    <source>
        <dbReference type="EMBL" id="RFF30840.1"/>
    </source>
</evidence>
<dbReference type="Proteomes" id="UP000260351">
    <property type="component" value="Unassembled WGS sequence"/>
</dbReference>
<dbReference type="Pfam" id="PF09837">
    <property type="entry name" value="DUF2064"/>
    <property type="match status" value="1"/>
</dbReference>
<dbReference type="EMBL" id="QUZK01000030">
    <property type="protein sequence ID" value="RFF30840.1"/>
    <property type="molecule type" value="Genomic_DNA"/>
</dbReference>
<dbReference type="PANTHER" id="PTHR36529">
    <property type="entry name" value="SLL1095 PROTEIN"/>
    <property type="match status" value="1"/>
</dbReference>
<dbReference type="SUPFAM" id="SSF53448">
    <property type="entry name" value="Nucleotide-diphospho-sugar transferases"/>
    <property type="match status" value="1"/>
</dbReference>